<dbReference type="OrthoDB" id="5375691at2759"/>
<dbReference type="EMBL" id="ML121547">
    <property type="protein sequence ID" value="RPB23246.1"/>
    <property type="molecule type" value="Genomic_DNA"/>
</dbReference>
<proteinExistence type="predicted"/>
<organism evidence="2 3">
    <name type="scientific">Terfezia boudieri ATCC MYA-4762</name>
    <dbReference type="NCBI Taxonomy" id="1051890"/>
    <lineage>
        <taxon>Eukaryota</taxon>
        <taxon>Fungi</taxon>
        <taxon>Dikarya</taxon>
        <taxon>Ascomycota</taxon>
        <taxon>Pezizomycotina</taxon>
        <taxon>Pezizomycetes</taxon>
        <taxon>Pezizales</taxon>
        <taxon>Pezizaceae</taxon>
        <taxon>Terfezia</taxon>
    </lineage>
</organism>
<reference evidence="2 3" key="1">
    <citation type="journal article" date="2018" name="Nat. Ecol. Evol.">
        <title>Pezizomycetes genomes reveal the molecular basis of ectomycorrhizal truffle lifestyle.</title>
        <authorList>
            <person name="Murat C."/>
            <person name="Payen T."/>
            <person name="Noel B."/>
            <person name="Kuo A."/>
            <person name="Morin E."/>
            <person name="Chen J."/>
            <person name="Kohler A."/>
            <person name="Krizsan K."/>
            <person name="Balestrini R."/>
            <person name="Da Silva C."/>
            <person name="Montanini B."/>
            <person name="Hainaut M."/>
            <person name="Levati E."/>
            <person name="Barry K.W."/>
            <person name="Belfiori B."/>
            <person name="Cichocki N."/>
            <person name="Clum A."/>
            <person name="Dockter R.B."/>
            <person name="Fauchery L."/>
            <person name="Guy J."/>
            <person name="Iotti M."/>
            <person name="Le Tacon F."/>
            <person name="Lindquist E.A."/>
            <person name="Lipzen A."/>
            <person name="Malagnac F."/>
            <person name="Mello A."/>
            <person name="Molinier V."/>
            <person name="Miyauchi S."/>
            <person name="Poulain J."/>
            <person name="Riccioni C."/>
            <person name="Rubini A."/>
            <person name="Sitrit Y."/>
            <person name="Splivallo R."/>
            <person name="Traeger S."/>
            <person name="Wang M."/>
            <person name="Zifcakova L."/>
            <person name="Wipf D."/>
            <person name="Zambonelli A."/>
            <person name="Paolocci F."/>
            <person name="Nowrousian M."/>
            <person name="Ottonello S."/>
            <person name="Baldrian P."/>
            <person name="Spatafora J.W."/>
            <person name="Henrissat B."/>
            <person name="Nagy L.G."/>
            <person name="Aury J.M."/>
            <person name="Wincker P."/>
            <person name="Grigoriev I.V."/>
            <person name="Bonfante P."/>
            <person name="Martin F.M."/>
        </authorList>
    </citation>
    <scope>NUCLEOTIDE SEQUENCE [LARGE SCALE GENOMIC DNA]</scope>
    <source>
        <strain evidence="2 3">ATCC MYA-4762</strain>
    </source>
</reference>
<feature type="region of interest" description="Disordered" evidence="1">
    <location>
        <begin position="60"/>
        <end position="98"/>
    </location>
</feature>
<evidence type="ECO:0000313" key="3">
    <source>
        <dbReference type="Proteomes" id="UP000267821"/>
    </source>
</evidence>
<evidence type="ECO:0000256" key="1">
    <source>
        <dbReference type="SAM" id="MobiDB-lite"/>
    </source>
</evidence>
<evidence type="ECO:0000313" key="2">
    <source>
        <dbReference type="EMBL" id="RPB23246.1"/>
    </source>
</evidence>
<accession>A0A3N4LKF5</accession>
<keyword evidence="3" id="KW-1185">Reference proteome</keyword>
<dbReference type="Proteomes" id="UP000267821">
    <property type="component" value="Unassembled WGS sequence"/>
</dbReference>
<name>A0A3N4LKF5_9PEZI</name>
<sequence length="122" mass="13574">MKFFSASKAAAIAINAYPLIASAFPVPSAVNWLTGRNLKVPPAMAAEVDQFPKLVPRTYEVPRNHTNGTYGDAPEHGYGHTYHKRHHGLTPLPRNIDVPEPKAPIKLRTWSFKHRPILDPST</sequence>
<dbReference type="InParanoid" id="A0A3N4LKF5"/>
<gene>
    <name evidence="2" type="ORF">L211DRAFT_849875</name>
</gene>
<dbReference type="AlphaFoldDB" id="A0A3N4LKF5"/>
<protein>
    <submittedName>
        <fullName evidence="2">Uncharacterized protein</fullName>
    </submittedName>
</protein>